<feature type="compositionally biased region" description="Polar residues" evidence="10">
    <location>
        <begin position="1"/>
        <end position="14"/>
    </location>
</feature>
<keyword evidence="8" id="KW-0234">DNA repair</keyword>
<evidence type="ECO:0000313" key="11">
    <source>
        <dbReference type="EMBL" id="QKX54762.1"/>
    </source>
</evidence>
<accession>A0A7H8QLT8</accession>
<keyword evidence="4" id="KW-0227">DNA damage</keyword>
<dbReference type="PANTHER" id="PTHR31404">
    <property type="entry name" value="MITOCHONDRIAL GENOME MAINTENANCE PROTEIN MGM101"/>
    <property type="match status" value="1"/>
</dbReference>
<keyword evidence="12" id="KW-1185">Reference proteome</keyword>
<feature type="compositionally biased region" description="Low complexity" evidence="10">
    <location>
        <begin position="142"/>
        <end position="182"/>
    </location>
</feature>
<comment type="subcellular location">
    <subcellularLocation>
        <location evidence="1">Mitochondrion matrix</location>
        <location evidence="1">Mitochondrion nucleoid</location>
    </subcellularLocation>
</comment>
<sequence length="401" mass="44380">MSNNTGKTAPASANEQDDEPDDWDKRIFSTGCSVEQLRMNDCYYEKRDWRVCKKEVHGGISRVLEAPGQRPEDGDERCLIIGLSLFLRQHQQTTFVNMSSSLALRRSFAALELLGTKSSRQTTSAFRWQRAYPGVLASRSQTTSSSSTGTKPATTTSTTSTAKPTTPSSPSSSSSSSSSSSTNRADAIKKPSPRHPTTSNLAQTGLSDSPLDLSPDTTTNTQEKVDWSRSFHGISDKPFPKEAADVLLAATIDDDVEIKPDGIVYLPEIKYRRILNRAFGPGGWGLVPRSESIVTPKTVTREYALICNGRLVSIARGEQDYFNPDGIPTATEGCKSNALVRCCKDLGIASELWDPRWIRRFKAARAKEVFVEHVVNKKRTKIWIRKDEEVAYPWKATSFSK</sequence>
<dbReference type="GO" id="GO:0003697">
    <property type="term" value="F:single-stranded DNA binding"/>
    <property type="evidence" value="ECO:0007669"/>
    <property type="project" value="InterPro"/>
</dbReference>
<dbReference type="EMBL" id="CP055898">
    <property type="protein sequence ID" value="QKX54762.1"/>
    <property type="molecule type" value="Genomic_DNA"/>
</dbReference>
<evidence type="ECO:0000256" key="7">
    <source>
        <dbReference type="ARBA" id="ARBA00023128"/>
    </source>
</evidence>
<evidence type="ECO:0000256" key="6">
    <source>
        <dbReference type="ARBA" id="ARBA00023125"/>
    </source>
</evidence>
<keyword evidence="6" id="KW-0238">DNA-binding</keyword>
<feature type="region of interest" description="Disordered" evidence="10">
    <location>
        <begin position="1"/>
        <end position="23"/>
    </location>
</feature>
<evidence type="ECO:0000256" key="2">
    <source>
        <dbReference type="ARBA" id="ARBA00007053"/>
    </source>
</evidence>
<keyword evidence="7" id="KW-0496">Mitochondrion</keyword>
<dbReference type="Proteomes" id="UP000509510">
    <property type="component" value="Chromosome I"/>
</dbReference>
<evidence type="ECO:0000256" key="8">
    <source>
        <dbReference type="ARBA" id="ARBA00023204"/>
    </source>
</evidence>
<dbReference type="Pfam" id="PF06420">
    <property type="entry name" value="Mgm101p"/>
    <property type="match status" value="1"/>
</dbReference>
<dbReference type="KEGG" id="trg:TRUGW13939_01851"/>
<evidence type="ECO:0000256" key="3">
    <source>
        <dbReference type="ARBA" id="ARBA00013628"/>
    </source>
</evidence>
<gene>
    <name evidence="11" type="ORF">TRUGW13939_01851</name>
</gene>
<keyword evidence="5" id="KW-0809">Transit peptide</keyword>
<proteinExistence type="inferred from homology"/>
<name>A0A7H8QLT8_TALRU</name>
<organism evidence="11 12">
    <name type="scientific">Talaromyces rugulosus</name>
    <name type="common">Penicillium rugulosum</name>
    <dbReference type="NCBI Taxonomy" id="121627"/>
    <lineage>
        <taxon>Eukaryota</taxon>
        <taxon>Fungi</taxon>
        <taxon>Dikarya</taxon>
        <taxon>Ascomycota</taxon>
        <taxon>Pezizomycotina</taxon>
        <taxon>Eurotiomycetes</taxon>
        <taxon>Eurotiomycetidae</taxon>
        <taxon>Eurotiales</taxon>
        <taxon>Trichocomaceae</taxon>
        <taxon>Talaromyces</taxon>
        <taxon>Talaromyces sect. Islandici</taxon>
    </lineage>
</organism>
<evidence type="ECO:0000256" key="4">
    <source>
        <dbReference type="ARBA" id="ARBA00022763"/>
    </source>
</evidence>
<evidence type="ECO:0000256" key="1">
    <source>
        <dbReference type="ARBA" id="ARBA00004436"/>
    </source>
</evidence>
<evidence type="ECO:0000313" key="12">
    <source>
        <dbReference type="Proteomes" id="UP000509510"/>
    </source>
</evidence>
<dbReference type="InterPro" id="IPR009446">
    <property type="entry name" value="Mgm101"/>
</dbReference>
<dbReference type="GO" id="GO:0036297">
    <property type="term" value="P:interstrand cross-link repair"/>
    <property type="evidence" value="ECO:0007669"/>
    <property type="project" value="TreeGrafter"/>
</dbReference>
<feature type="compositionally biased region" description="Polar residues" evidence="10">
    <location>
        <begin position="195"/>
        <end position="207"/>
    </location>
</feature>
<dbReference type="RefSeq" id="XP_035340941.1">
    <property type="nucleotide sequence ID" value="XM_035485048.1"/>
</dbReference>
<evidence type="ECO:0000256" key="9">
    <source>
        <dbReference type="ARBA" id="ARBA00023271"/>
    </source>
</evidence>
<keyword evidence="9" id="KW-1135">Mitochondrion nucleoid</keyword>
<dbReference type="AlphaFoldDB" id="A0A7H8QLT8"/>
<evidence type="ECO:0000256" key="5">
    <source>
        <dbReference type="ARBA" id="ARBA00022946"/>
    </source>
</evidence>
<comment type="similarity">
    <text evidence="2">Belongs to the MGM101 family.</text>
</comment>
<dbReference type="OrthoDB" id="17164at2759"/>
<protein>
    <recommendedName>
        <fullName evidence="3">Mitochondrial genome maintenance protein MGM101</fullName>
    </recommendedName>
</protein>
<reference evidence="12" key="1">
    <citation type="submission" date="2020-06" db="EMBL/GenBank/DDBJ databases">
        <title>A chromosome-scale genome assembly of Talaromyces rugulosus W13939.</title>
        <authorList>
            <person name="Wang B."/>
            <person name="Guo L."/>
            <person name="Ye K."/>
            <person name="Wang L."/>
        </authorList>
    </citation>
    <scope>NUCLEOTIDE SEQUENCE [LARGE SCALE GENOMIC DNA]</scope>
    <source>
        <strain evidence="12">W13939</strain>
    </source>
</reference>
<dbReference type="GeneID" id="55989361"/>
<feature type="region of interest" description="Disordered" evidence="10">
    <location>
        <begin position="137"/>
        <end position="225"/>
    </location>
</feature>
<dbReference type="PANTHER" id="PTHR31404:SF0">
    <property type="entry name" value="MITOCHONDRIAL GENOME MAINTENANCE PROTEIN MGM101"/>
    <property type="match status" value="1"/>
</dbReference>
<evidence type="ECO:0000256" key="10">
    <source>
        <dbReference type="SAM" id="MobiDB-lite"/>
    </source>
</evidence>
<dbReference type="GO" id="GO:0000262">
    <property type="term" value="C:mitochondrial chromosome"/>
    <property type="evidence" value="ECO:0007669"/>
    <property type="project" value="InterPro"/>
</dbReference>
<dbReference type="GO" id="GO:0000725">
    <property type="term" value="P:recombinational repair"/>
    <property type="evidence" value="ECO:0007669"/>
    <property type="project" value="TreeGrafter"/>
</dbReference>